<organism evidence="7 8">
    <name type="scientific">Conyzicola nivalis</name>
    <dbReference type="NCBI Taxonomy" id="1477021"/>
    <lineage>
        <taxon>Bacteria</taxon>
        <taxon>Bacillati</taxon>
        <taxon>Actinomycetota</taxon>
        <taxon>Actinomycetes</taxon>
        <taxon>Micrococcales</taxon>
        <taxon>Microbacteriaceae</taxon>
        <taxon>Conyzicola</taxon>
    </lineage>
</organism>
<evidence type="ECO:0000256" key="2">
    <source>
        <dbReference type="ARBA" id="ARBA00023015"/>
    </source>
</evidence>
<evidence type="ECO:0000256" key="4">
    <source>
        <dbReference type="ARBA" id="ARBA00023163"/>
    </source>
</evidence>
<dbReference type="GO" id="GO:0016987">
    <property type="term" value="F:sigma factor activity"/>
    <property type="evidence" value="ECO:0007669"/>
    <property type="project" value="UniProtKB-KW"/>
</dbReference>
<dbReference type="GO" id="GO:0006352">
    <property type="term" value="P:DNA-templated transcription initiation"/>
    <property type="evidence" value="ECO:0007669"/>
    <property type="project" value="InterPro"/>
</dbReference>
<dbReference type="EMBL" id="BMGB01000001">
    <property type="protein sequence ID" value="GGB04422.1"/>
    <property type="molecule type" value="Genomic_DNA"/>
</dbReference>
<sequence length="191" mass="20941">MPTETTDAEYWRVALTGDGESFAAVFDRHQHRVFRHSLALVPGFDDAKDVVAVAFLEAWRKRASVRFVDGSLLPWLLVTATHAAQNITRSARRYRDLLDRVPPSDDVRDPAEVLDDGPAVAALGSLSQHHRLVVTLCIIEGLTVAEAARVLGVPAGTVKSRLHFAKKALADHLAAHRPAMTLTESLEGTHR</sequence>
<keyword evidence="3" id="KW-0731">Sigma factor</keyword>
<dbReference type="RefSeq" id="WP_188510373.1">
    <property type="nucleotide sequence ID" value="NZ_BMGB01000001.1"/>
</dbReference>
<dbReference type="InterPro" id="IPR013324">
    <property type="entry name" value="RNA_pol_sigma_r3/r4-like"/>
</dbReference>
<dbReference type="GO" id="GO:0003677">
    <property type="term" value="F:DNA binding"/>
    <property type="evidence" value="ECO:0007669"/>
    <property type="project" value="InterPro"/>
</dbReference>
<evidence type="ECO:0000259" key="5">
    <source>
        <dbReference type="Pfam" id="PF04542"/>
    </source>
</evidence>
<feature type="domain" description="RNA polymerase sigma-70 region 2" evidence="5">
    <location>
        <begin position="26"/>
        <end position="93"/>
    </location>
</feature>
<name>A0A916SKC0_9MICO</name>
<keyword evidence="4" id="KW-0804">Transcription</keyword>
<evidence type="ECO:0000313" key="7">
    <source>
        <dbReference type="EMBL" id="GGB04422.1"/>
    </source>
</evidence>
<dbReference type="PANTHER" id="PTHR43133:SF25">
    <property type="entry name" value="RNA POLYMERASE SIGMA FACTOR RFAY-RELATED"/>
    <property type="match status" value="1"/>
</dbReference>
<dbReference type="InterPro" id="IPR036388">
    <property type="entry name" value="WH-like_DNA-bd_sf"/>
</dbReference>
<dbReference type="Proteomes" id="UP000606922">
    <property type="component" value="Unassembled WGS sequence"/>
</dbReference>
<dbReference type="CDD" id="cd06171">
    <property type="entry name" value="Sigma70_r4"/>
    <property type="match status" value="1"/>
</dbReference>
<dbReference type="Gene3D" id="1.10.10.10">
    <property type="entry name" value="Winged helix-like DNA-binding domain superfamily/Winged helix DNA-binding domain"/>
    <property type="match status" value="1"/>
</dbReference>
<dbReference type="PANTHER" id="PTHR43133">
    <property type="entry name" value="RNA POLYMERASE ECF-TYPE SIGMA FACTO"/>
    <property type="match status" value="1"/>
</dbReference>
<accession>A0A916SKC0</accession>
<dbReference type="SUPFAM" id="SSF88946">
    <property type="entry name" value="Sigma2 domain of RNA polymerase sigma factors"/>
    <property type="match status" value="1"/>
</dbReference>
<dbReference type="Gene3D" id="1.10.1740.10">
    <property type="match status" value="1"/>
</dbReference>
<evidence type="ECO:0000256" key="1">
    <source>
        <dbReference type="ARBA" id="ARBA00010641"/>
    </source>
</evidence>
<evidence type="ECO:0000256" key="3">
    <source>
        <dbReference type="ARBA" id="ARBA00023082"/>
    </source>
</evidence>
<reference evidence="7" key="1">
    <citation type="journal article" date="2014" name="Int. J. Syst. Evol. Microbiol.">
        <title>Complete genome sequence of Corynebacterium casei LMG S-19264T (=DSM 44701T), isolated from a smear-ripened cheese.</title>
        <authorList>
            <consortium name="US DOE Joint Genome Institute (JGI-PGF)"/>
            <person name="Walter F."/>
            <person name="Albersmeier A."/>
            <person name="Kalinowski J."/>
            <person name="Ruckert C."/>
        </authorList>
    </citation>
    <scope>NUCLEOTIDE SEQUENCE</scope>
    <source>
        <strain evidence="7">CGMCC 1.12813</strain>
    </source>
</reference>
<dbReference type="AlphaFoldDB" id="A0A916SKC0"/>
<comment type="caution">
    <text evidence="7">The sequence shown here is derived from an EMBL/GenBank/DDBJ whole genome shotgun (WGS) entry which is preliminary data.</text>
</comment>
<dbReference type="InterPro" id="IPR007627">
    <property type="entry name" value="RNA_pol_sigma70_r2"/>
</dbReference>
<comment type="similarity">
    <text evidence="1">Belongs to the sigma-70 factor family. ECF subfamily.</text>
</comment>
<dbReference type="InterPro" id="IPR013325">
    <property type="entry name" value="RNA_pol_sigma_r2"/>
</dbReference>
<proteinExistence type="inferred from homology"/>
<reference evidence="7" key="2">
    <citation type="submission" date="2020-09" db="EMBL/GenBank/DDBJ databases">
        <authorList>
            <person name="Sun Q."/>
            <person name="Zhou Y."/>
        </authorList>
    </citation>
    <scope>NUCLEOTIDE SEQUENCE</scope>
    <source>
        <strain evidence="7">CGMCC 1.12813</strain>
    </source>
</reference>
<feature type="domain" description="RNA polymerase sigma factor 70 region 4 type 2" evidence="6">
    <location>
        <begin position="121"/>
        <end position="169"/>
    </location>
</feature>
<gene>
    <name evidence="7" type="ORF">GCM10010979_18880</name>
</gene>
<dbReference type="Pfam" id="PF08281">
    <property type="entry name" value="Sigma70_r4_2"/>
    <property type="match status" value="1"/>
</dbReference>
<keyword evidence="2" id="KW-0805">Transcription regulation</keyword>
<dbReference type="InterPro" id="IPR013249">
    <property type="entry name" value="RNA_pol_sigma70_r4_t2"/>
</dbReference>
<protein>
    <submittedName>
        <fullName evidence="7">Siderophore-interacting protein</fullName>
    </submittedName>
</protein>
<evidence type="ECO:0000259" key="6">
    <source>
        <dbReference type="Pfam" id="PF08281"/>
    </source>
</evidence>
<keyword evidence="8" id="KW-1185">Reference proteome</keyword>
<dbReference type="SUPFAM" id="SSF88659">
    <property type="entry name" value="Sigma3 and sigma4 domains of RNA polymerase sigma factors"/>
    <property type="match status" value="1"/>
</dbReference>
<dbReference type="Pfam" id="PF04542">
    <property type="entry name" value="Sigma70_r2"/>
    <property type="match status" value="1"/>
</dbReference>
<dbReference type="InterPro" id="IPR039425">
    <property type="entry name" value="RNA_pol_sigma-70-like"/>
</dbReference>
<evidence type="ECO:0000313" key="8">
    <source>
        <dbReference type="Proteomes" id="UP000606922"/>
    </source>
</evidence>